<dbReference type="InterPro" id="IPR012337">
    <property type="entry name" value="RNaseH-like_sf"/>
</dbReference>
<protein>
    <submittedName>
        <fullName evidence="2 3">DUF4371 domain-containing protein</fullName>
    </submittedName>
</protein>
<dbReference type="AlphaFoldDB" id="A0A5S6QR64"/>
<dbReference type="WBParaSite" id="TMUE_2000009841.1">
    <property type="protein sequence ID" value="TMUE_2000009841.1"/>
    <property type="gene ID" value="WBGene00300751"/>
</dbReference>
<evidence type="ECO:0000313" key="2">
    <source>
        <dbReference type="WBParaSite" id="TMUE_2000009841.1"/>
    </source>
</evidence>
<dbReference type="STRING" id="70415.A0A5S6QR64"/>
<dbReference type="Proteomes" id="UP000046395">
    <property type="component" value="Unassembled WGS sequence"/>
</dbReference>
<organism evidence="1 2">
    <name type="scientific">Trichuris muris</name>
    <name type="common">Mouse whipworm</name>
    <dbReference type="NCBI Taxonomy" id="70415"/>
    <lineage>
        <taxon>Eukaryota</taxon>
        <taxon>Metazoa</taxon>
        <taxon>Ecdysozoa</taxon>
        <taxon>Nematoda</taxon>
        <taxon>Enoplea</taxon>
        <taxon>Dorylaimia</taxon>
        <taxon>Trichinellida</taxon>
        <taxon>Trichuridae</taxon>
        <taxon>Trichuris</taxon>
    </lineage>
</organism>
<name>A0A5S6QR64_TRIMR</name>
<dbReference type="WBParaSite" id="TMUE_3000012768.1">
    <property type="protein sequence ID" value="TMUE_3000012768.1"/>
    <property type="gene ID" value="WBGene00301700"/>
</dbReference>
<dbReference type="PANTHER" id="PTHR45913">
    <property type="entry name" value="EPM2A-INTERACTING PROTEIN 1"/>
    <property type="match status" value="1"/>
</dbReference>
<reference evidence="1" key="1">
    <citation type="submission" date="2013-11" db="EMBL/GenBank/DDBJ databases">
        <authorList>
            <person name="Aslett M."/>
        </authorList>
    </citation>
    <scope>NUCLEOTIDE SEQUENCE [LARGE SCALE GENOMIC DNA]</scope>
    <source>
        <strain evidence="1">Edinburgh</strain>
    </source>
</reference>
<proteinExistence type="predicted"/>
<evidence type="ECO:0000313" key="1">
    <source>
        <dbReference type="Proteomes" id="UP000046395"/>
    </source>
</evidence>
<keyword evidence="1" id="KW-1185">Reference proteome</keyword>
<accession>A0A5S6QR64</accession>
<reference evidence="1" key="2">
    <citation type="submission" date="2014-03" db="EMBL/GenBank/DDBJ databases">
        <title>The whipworm genome and dual-species transcriptomics of an intimate host-pathogen interaction.</title>
        <authorList>
            <person name="Foth B.J."/>
            <person name="Tsai I.J."/>
            <person name="Reid A.J."/>
            <person name="Bancroft A.J."/>
            <person name="Nichol S."/>
            <person name="Tracey A."/>
            <person name="Holroyd N."/>
            <person name="Cotton J.A."/>
            <person name="Stanley E.J."/>
            <person name="Zarowiecki M."/>
            <person name="Liu J.Z."/>
            <person name="Huckvale T."/>
            <person name="Cooper P.J."/>
            <person name="Grencis R.K."/>
            <person name="Berriman M."/>
        </authorList>
    </citation>
    <scope>NUCLEOTIDE SEQUENCE [LARGE SCALE GENOMIC DNA]</scope>
    <source>
        <strain evidence="1">Edinburgh</strain>
    </source>
</reference>
<sequence>MSEKKRKCRQYSTEYLKYGFIASPSNQRLPMCLLCHKTFSNESMKPSRLIEHLAKMHPDKSDKDLAYFRSLREQFRKHPTLPDVFSSTSKLQNDGLQASYNVSLMIAKSGKPHTIGEELLLPVVSEILRTVLHKPPAEILKKIPLSNNTVQRRIDEMSRDVEQTLCNFLKNTEFSLQLDESILPGNEALLLAYVRFIKEEQLVQEFLFARELPTDSKGTSIFLVVNEFFKEKEIPLTNIIAVATDGAPSMVGCRTGFISHLKKVVPGVLAIHCVIHRQHLVARCLSERLHLSLQYVISAINRIRGRSLSDRLFRQLCEQNDEDFNRLLLHTDVRWLSKGSCLSRFYCLFESVLEFLEKEDPSLCTNLKMFEGDIAYMADLYFKFNKMNLQLQGDDLNLVRTKSVINAFVSKLLFFKENLSRKEFCHFPSLCEVHKKMQMNEEDIEVYCHHLEMLHKDFVERFEDILAMDIPTWVTDPFSTIENAERHLQEELLELQANEELKAKLKVGYQRFWLQENIARLHPEIWAVVKKYLLSFPSSYLVERGFSVVTDLLTKKRNRLQIVDRGDLRLRLTNMKPDVQKLVSLYHS</sequence>
<evidence type="ECO:0000313" key="3">
    <source>
        <dbReference type="WBParaSite" id="TMUE_3000012768.1"/>
    </source>
</evidence>
<dbReference type="PANTHER" id="PTHR45913:SF22">
    <property type="entry name" value="SCAN BOX DOMAIN-CONTAINING PROTEIN"/>
    <property type="match status" value="1"/>
</dbReference>
<dbReference type="SUPFAM" id="SSF53098">
    <property type="entry name" value="Ribonuclease H-like"/>
    <property type="match status" value="1"/>
</dbReference>
<reference evidence="2 3" key="3">
    <citation type="submission" date="2019-12" db="UniProtKB">
        <authorList>
            <consortium name="WormBaseParasite"/>
        </authorList>
    </citation>
    <scope>IDENTIFICATION</scope>
</reference>